<dbReference type="PROSITE" id="PS00058">
    <property type="entry name" value="DNA_MISMATCH_REPAIR_1"/>
    <property type="match status" value="1"/>
</dbReference>
<dbReference type="GO" id="GO:0016887">
    <property type="term" value="F:ATP hydrolysis activity"/>
    <property type="evidence" value="ECO:0007669"/>
    <property type="project" value="InterPro"/>
</dbReference>
<dbReference type="GO" id="GO:0061982">
    <property type="term" value="P:meiosis I cell cycle process"/>
    <property type="evidence" value="ECO:0007669"/>
    <property type="project" value="UniProtKB-ARBA"/>
</dbReference>
<dbReference type="InterPro" id="IPR013507">
    <property type="entry name" value="DNA_mismatch_S5_2-like"/>
</dbReference>
<proteinExistence type="inferred from homology"/>
<feature type="region of interest" description="Disordered" evidence="3">
    <location>
        <begin position="812"/>
        <end position="863"/>
    </location>
</feature>
<organism evidence="5 6">
    <name type="scientific">Plenodomus tracheiphilus IPT5</name>
    <dbReference type="NCBI Taxonomy" id="1408161"/>
    <lineage>
        <taxon>Eukaryota</taxon>
        <taxon>Fungi</taxon>
        <taxon>Dikarya</taxon>
        <taxon>Ascomycota</taxon>
        <taxon>Pezizomycotina</taxon>
        <taxon>Dothideomycetes</taxon>
        <taxon>Pleosporomycetidae</taxon>
        <taxon>Pleosporales</taxon>
        <taxon>Pleosporineae</taxon>
        <taxon>Leptosphaeriaceae</taxon>
        <taxon>Plenodomus</taxon>
    </lineage>
</organism>
<dbReference type="SUPFAM" id="SSF55874">
    <property type="entry name" value="ATPase domain of HSP90 chaperone/DNA topoisomerase II/histidine kinase"/>
    <property type="match status" value="1"/>
</dbReference>
<keyword evidence="6" id="KW-1185">Reference proteome</keyword>
<gene>
    <name evidence="5" type="ORF">T440DRAFT_550887</name>
</gene>
<feature type="region of interest" description="Disordered" evidence="3">
    <location>
        <begin position="473"/>
        <end position="497"/>
    </location>
</feature>
<dbReference type="InterPro" id="IPR036890">
    <property type="entry name" value="HATPase_C_sf"/>
</dbReference>
<dbReference type="GO" id="GO:0030983">
    <property type="term" value="F:mismatched DNA binding"/>
    <property type="evidence" value="ECO:0007669"/>
    <property type="project" value="InterPro"/>
</dbReference>
<dbReference type="Proteomes" id="UP000799423">
    <property type="component" value="Unassembled WGS sequence"/>
</dbReference>
<dbReference type="InterPro" id="IPR002099">
    <property type="entry name" value="MutL/Mlh/PMS"/>
</dbReference>
<dbReference type="GO" id="GO:0140664">
    <property type="term" value="F:ATP-dependent DNA damage sensor activity"/>
    <property type="evidence" value="ECO:0007669"/>
    <property type="project" value="InterPro"/>
</dbReference>
<feature type="compositionally biased region" description="Basic and acidic residues" evidence="3">
    <location>
        <begin position="849"/>
        <end position="863"/>
    </location>
</feature>
<evidence type="ECO:0000256" key="2">
    <source>
        <dbReference type="ARBA" id="ARBA00022763"/>
    </source>
</evidence>
<evidence type="ECO:0000256" key="1">
    <source>
        <dbReference type="ARBA" id="ARBA00006082"/>
    </source>
</evidence>
<feature type="compositionally biased region" description="Basic residues" evidence="3">
    <location>
        <begin position="838"/>
        <end position="848"/>
    </location>
</feature>
<protein>
    <recommendedName>
        <fullName evidence="4">DNA mismatch repair protein S5 domain-containing protein</fullName>
    </recommendedName>
</protein>
<feature type="region of interest" description="Disordered" evidence="3">
    <location>
        <begin position="758"/>
        <end position="796"/>
    </location>
</feature>
<dbReference type="FunFam" id="3.30.565.10:FF:000017">
    <property type="entry name" value="PMS1 homolog 1, mismatch repair system component"/>
    <property type="match status" value="1"/>
</dbReference>
<dbReference type="GO" id="GO:0005524">
    <property type="term" value="F:ATP binding"/>
    <property type="evidence" value="ECO:0007669"/>
    <property type="project" value="InterPro"/>
</dbReference>
<dbReference type="EMBL" id="MU006290">
    <property type="protein sequence ID" value="KAF2855483.1"/>
    <property type="molecule type" value="Genomic_DNA"/>
</dbReference>
<dbReference type="SMART" id="SM01340">
    <property type="entry name" value="DNA_mis_repair"/>
    <property type="match status" value="1"/>
</dbReference>
<dbReference type="Pfam" id="PF13589">
    <property type="entry name" value="HATPase_c_3"/>
    <property type="match status" value="1"/>
</dbReference>
<comment type="similarity">
    <text evidence="1">Belongs to the DNA mismatch repair MutL/HexB family.</text>
</comment>
<dbReference type="NCBIfam" id="TIGR00585">
    <property type="entry name" value="mutl"/>
    <property type="match status" value="1"/>
</dbReference>
<evidence type="ECO:0000256" key="3">
    <source>
        <dbReference type="SAM" id="MobiDB-lite"/>
    </source>
</evidence>
<evidence type="ECO:0000313" key="5">
    <source>
        <dbReference type="EMBL" id="KAF2855483.1"/>
    </source>
</evidence>
<dbReference type="PANTHER" id="PTHR10073">
    <property type="entry name" value="DNA MISMATCH REPAIR PROTEIN MLH, PMS, MUTL"/>
    <property type="match status" value="1"/>
</dbReference>
<accession>A0A6A7BJC7</accession>
<reference evidence="5" key="1">
    <citation type="submission" date="2020-01" db="EMBL/GenBank/DDBJ databases">
        <authorList>
            <consortium name="DOE Joint Genome Institute"/>
            <person name="Haridas S."/>
            <person name="Albert R."/>
            <person name="Binder M."/>
            <person name="Bloem J."/>
            <person name="Labutti K."/>
            <person name="Salamov A."/>
            <person name="Andreopoulos B."/>
            <person name="Baker S.E."/>
            <person name="Barry K."/>
            <person name="Bills G."/>
            <person name="Bluhm B.H."/>
            <person name="Cannon C."/>
            <person name="Castanera R."/>
            <person name="Culley D.E."/>
            <person name="Daum C."/>
            <person name="Ezra D."/>
            <person name="Gonzalez J.B."/>
            <person name="Henrissat B."/>
            <person name="Kuo A."/>
            <person name="Liang C."/>
            <person name="Lipzen A."/>
            <person name="Lutzoni F."/>
            <person name="Magnuson J."/>
            <person name="Mondo S."/>
            <person name="Nolan M."/>
            <person name="Ohm R."/>
            <person name="Pangilinan J."/>
            <person name="Park H.-J."/>
            <person name="Ramirez L."/>
            <person name="Alfaro M."/>
            <person name="Sun H."/>
            <person name="Tritt A."/>
            <person name="Yoshinaga Y."/>
            <person name="Zwiers L.-H."/>
            <person name="Turgeon B.G."/>
            <person name="Goodwin S.B."/>
            <person name="Spatafora J.W."/>
            <person name="Crous P.W."/>
            <person name="Grigoriev I.V."/>
        </authorList>
    </citation>
    <scope>NUCLEOTIDE SEQUENCE</scope>
    <source>
        <strain evidence="5">IPT5</strain>
    </source>
</reference>
<dbReference type="OrthoDB" id="10263226at2759"/>
<evidence type="ECO:0000259" key="4">
    <source>
        <dbReference type="SMART" id="SM01340"/>
    </source>
</evidence>
<dbReference type="InterPro" id="IPR020568">
    <property type="entry name" value="Ribosomal_Su5_D2-typ_SF"/>
</dbReference>
<evidence type="ECO:0000313" key="6">
    <source>
        <dbReference type="Proteomes" id="UP000799423"/>
    </source>
</evidence>
<dbReference type="GO" id="GO:0006298">
    <property type="term" value="P:mismatch repair"/>
    <property type="evidence" value="ECO:0007669"/>
    <property type="project" value="InterPro"/>
</dbReference>
<dbReference type="CDD" id="cd03485">
    <property type="entry name" value="MutL_Trans_hPMS_1_like"/>
    <property type="match status" value="1"/>
</dbReference>
<feature type="region of interest" description="Disordered" evidence="3">
    <location>
        <begin position="364"/>
        <end position="386"/>
    </location>
</feature>
<dbReference type="GO" id="GO:0032389">
    <property type="term" value="C:MutLalpha complex"/>
    <property type="evidence" value="ECO:0007669"/>
    <property type="project" value="TreeGrafter"/>
</dbReference>
<dbReference type="Gene3D" id="3.30.565.10">
    <property type="entry name" value="Histidine kinase-like ATPase, C-terminal domain"/>
    <property type="match status" value="1"/>
</dbReference>
<dbReference type="Gene3D" id="3.30.230.10">
    <property type="match status" value="1"/>
</dbReference>
<dbReference type="CDD" id="cd16926">
    <property type="entry name" value="HATPase_MutL-MLH-PMS-like"/>
    <property type="match status" value="1"/>
</dbReference>
<keyword evidence="2" id="KW-0227">DNA damage</keyword>
<feature type="compositionally biased region" description="Polar residues" evidence="3">
    <location>
        <begin position="367"/>
        <end position="378"/>
    </location>
</feature>
<feature type="compositionally biased region" description="Polar residues" evidence="3">
    <location>
        <begin position="620"/>
        <end position="639"/>
    </location>
</feature>
<dbReference type="InterPro" id="IPR038973">
    <property type="entry name" value="MutL/Mlh/Pms-like"/>
</dbReference>
<dbReference type="InterPro" id="IPR014721">
    <property type="entry name" value="Ribsml_uS5_D2-typ_fold_subgr"/>
</dbReference>
<dbReference type="SUPFAM" id="SSF54211">
    <property type="entry name" value="Ribosomal protein S5 domain 2-like"/>
    <property type="match status" value="1"/>
</dbReference>
<sequence length="1051" mass="116418">MAESPRATLPGIAALPPTTARQIGSGQVLVDPSSVVKELIDNALDARAKSIFIDITANTVDTIQVKDDGHGIPAEDRPLVCRRYCTSKIRDLRDLKEVGGKWLGFRGEALSSMAELSSSILVTTRVEGEPVAVKLKFQRDGELVNIERESHPVGTTVKITGFFEQIPVRKQTAIKSSSKWLAKIRHLLQAYAFARSAVRFRLRVLKAKSNKGDFVYAPSANARIEDAALKVIGKECALQCNWTAVEADGFEMCAFLPMPTATGSKISNYGAFISIDARPVSSLRGTVKQMVAAFKARLRKMSPSLAGVKDPFICVNIVCPSDSYDPNIEPAKDDVMFENSEIVLSVFNQLLSTFYLETAMVPESDDLPTSAQQPQPAQLENLPSRIHTPTQDYVSESIPLDEVPDSDSQGQPRWRSSMYGMDVNDLQFIQEEPPPTSGDEEGVRNVEVSNPWIIARMNAAVKPRKPVAVSQLLSPARSQQNESPQSSPIAMKTPRQNLPISPLTSQILSKVPSSDQLGNRLGRSVVHVVPRSADGEMRGLNDNEETEFKRYGNSLPPPTKGRLIQSTRFDRGEFDEAIDENNNAISAFQVMQLPKPPGSRQNRRRQQAAYINKPFAPPASDSNDTWFGQTMRGSSSQKVSRPKRRPKAQDVSLFADGISSGPRRIESQLYSQDNTDIREFFGYGASPQRRIVPSNSSTPINFSSQGSHQELSKGPHDIGEQFRAYAERASPTRTSSAGATSMLLDAADERTYQLNRPSALDMRPSSMGSERQSLLPDMPCHPPPARLRHHKTRQAGNPQEMEAHFNSTICKHKEPQSSQNPNPLHRNQPHIPPSHSKSPTKPHCHPRHSTTDALERSKSSRLPLERVPHGYHIQDLVVPLRIVVMHITHYSRKLDMRINSLEWGYPANNAFDVFAEPASASRVTGWTVRIEGMLHELFGRLSGVDTVCLLHEGVQRGFDARRVLEQEIPDWMHVDLSQNMVGDGGGRIADDKVMRVDDVQDMGDSVSFDMSRYVNLNAEVPVSAVEKTVEEGVGKSDDEFADEIDDMLLDL</sequence>
<dbReference type="PANTHER" id="PTHR10073:SF41">
    <property type="entry name" value="MISMATCH REPAIR PROTEIN, PUTATIVE (AFU_ORTHOLOGUE AFUA_8G05820)-RELATED"/>
    <property type="match status" value="1"/>
</dbReference>
<dbReference type="InterPro" id="IPR014762">
    <property type="entry name" value="DNA_mismatch_repair_CS"/>
</dbReference>
<dbReference type="AlphaFoldDB" id="A0A6A7BJC7"/>
<dbReference type="Pfam" id="PF01119">
    <property type="entry name" value="DNA_mis_repair"/>
    <property type="match status" value="1"/>
</dbReference>
<feature type="domain" description="DNA mismatch repair protein S5" evidence="4">
    <location>
        <begin position="228"/>
        <end position="356"/>
    </location>
</feature>
<feature type="region of interest" description="Disordered" evidence="3">
    <location>
        <begin position="614"/>
        <end position="648"/>
    </location>
</feature>
<name>A0A6A7BJC7_9PLEO</name>